<dbReference type="AlphaFoldDB" id="A0A1H4Q6I3"/>
<dbReference type="InterPro" id="IPR029032">
    <property type="entry name" value="AhpD-like"/>
</dbReference>
<keyword evidence="2" id="KW-1185">Reference proteome</keyword>
<dbReference type="EMBL" id="FNSL01000002">
    <property type="protein sequence ID" value="SEC15062.1"/>
    <property type="molecule type" value="Genomic_DNA"/>
</dbReference>
<reference evidence="2" key="1">
    <citation type="submission" date="2016-10" db="EMBL/GenBank/DDBJ databases">
        <authorList>
            <person name="Varghese N."/>
            <person name="Submissions S."/>
        </authorList>
    </citation>
    <scope>NUCLEOTIDE SEQUENCE [LARGE SCALE GENOMIC DNA]</scope>
    <source>
        <strain evidence="2">ES.061</strain>
    </source>
</reference>
<evidence type="ECO:0000313" key="1">
    <source>
        <dbReference type="EMBL" id="SEC15062.1"/>
    </source>
</evidence>
<dbReference type="Gene3D" id="1.20.1290.10">
    <property type="entry name" value="AhpD-like"/>
    <property type="match status" value="1"/>
</dbReference>
<organism evidence="1 2">
    <name type="scientific">Nitratireductor aquibiodomus</name>
    <dbReference type="NCBI Taxonomy" id="204799"/>
    <lineage>
        <taxon>Bacteria</taxon>
        <taxon>Pseudomonadati</taxon>
        <taxon>Pseudomonadota</taxon>
        <taxon>Alphaproteobacteria</taxon>
        <taxon>Hyphomicrobiales</taxon>
        <taxon>Phyllobacteriaceae</taxon>
        <taxon>Nitratireductor</taxon>
    </lineage>
</organism>
<proteinExistence type="predicted"/>
<dbReference type="Proteomes" id="UP000199064">
    <property type="component" value="Unassembled WGS sequence"/>
</dbReference>
<evidence type="ECO:0000313" key="2">
    <source>
        <dbReference type="Proteomes" id="UP000199064"/>
    </source>
</evidence>
<gene>
    <name evidence="1" type="ORF">SAMN05216452_3949</name>
</gene>
<name>A0A1H4Q6I3_9HYPH</name>
<dbReference type="SUPFAM" id="SSF69118">
    <property type="entry name" value="AhpD-like"/>
    <property type="match status" value="1"/>
</dbReference>
<sequence>MSDLSPNDIVITQAGIDASGSVREALEGRADIMAMTQATHDAALKPGDAGGLSHGERAALAARVARLNEDEALAAHYMALLEEAGADEAVSSMADPAHDGEGNARRAALLAYTDLVSAHPRDTAPEDIEALRSAGISDADIVRLSELNAFLAYQIRVIAGLKLMKATA</sequence>
<protein>
    <submittedName>
        <fullName evidence="1">N-terminal domain of uncharacterized protein YciW-containing protein</fullName>
    </submittedName>
</protein>
<accession>A0A1H4Q6I3</accession>
<dbReference type="RefSeq" id="WP_025029390.1">
    <property type="nucleotide sequence ID" value="NZ_FNSL01000002.1"/>
</dbReference>